<reference evidence="1" key="1">
    <citation type="journal article" date="2021" name="PeerJ">
        <title>Extensive microbial diversity within the chicken gut microbiome revealed by metagenomics and culture.</title>
        <authorList>
            <person name="Gilroy R."/>
            <person name="Ravi A."/>
            <person name="Getino M."/>
            <person name="Pursley I."/>
            <person name="Horton D.L."/>
            <person name="Alikhan N.F."/>
            <person name="Baker D."/>
            <person name="Gharbi K."/>
            <person name="Hall N."/>
            <person name="Watson M."/>
            <person name="Adriaenssens E.M."/>
            <person name="Foster-Nyarko E."/>
            <person name="Jarju S."/>
            <person name="Secka A."/>
            <person name="Antonio M."/>
            <person name="Oren A."/>
            <person name="Chaudhuri R.R."/>
            <person name="La Ragione R."/>
            <person name="Hildebrand F."/>
            <person name="Pallen M.J."/>
        </authorList>
    </citation>
    <scope>NUCLEOTIDE SEQUENCE</scope>
    <source>
        <strain evidence="1">CHK199-9574</strain>
    </source>
</reference>
<evidence type="ECO:0000313" key="1">
    <source>
        <dbReference type="EMBL" id="HIY77933.1"/>
    </source>
</evidence>
<organism evidence="1 2">
    <name type="scientific">Candidatus Borkfalkia excrementavium</name>
    <dbReference type="NCBI Taxonomy" id="2838505"/>
    <lineage>
        <taxon>Bacteria</taxon>
        <taxon>Bacillati</taxon>
        <taxon>Bacillota</taxon>
        <taxon>Clostridia</taxon>
        <taxon>Christensenellales</taxon>
        <taxon>Christensenellaceae</taxon>
        <taxon>Candidatus Borkfalkia</taxon>
    </lineage>
</organism>
<comment type="caution">
    <text evidence="1">The sequence shown here is derived from an EMBL/GenBank/DDBJ whole genome shotgun (WGS) entry which is preliminary data.</text>
</comment>
<sequence>MELKYNEFIELLNQHKISEVTFFITEYSHYNSCRIIISKEKPKESEFYLIKFVLTKDLSEMVSFYNIFDENYKLFDLKRKGKYTLKQIWDRVQIRSLEMS</sequence>
<gene>
    <name evidence="1" type="ORF">H9728_02710</name>
</gene>
<dbReference type="EMBL" id="DXCO01000021">
    <property type="protein sequence ID" value="HIY77933.1"/>
    <property type="molecule type" value="Genomic_DNA"/>
</dbReference>
<name>A0A9D1ZAR6_9FIRM</name>
<protein>
    <submittedName>
        <fullName evidence="1">Uncharacterized protein</fullName>
    </submittedName>
</protein>
<dbReference type="AlphaFoldDB" id="A0A9D1ZAR6"/>
<evidence type="ECO:0000313" key="2">
    <source>
        <dbReference type="Proteomes" id="UP000824135"/>
    </source>
</evidence>
<reference evidence="1" key="2">
    <citation type="submission" date="2021-04" db="EMBL/GenBank/DDBJ databases">
        <authorList>
            <person name="Gilroy R."/>
        </authorList>
    </citation>
    <scope>NUCLEOTIDE SEQUENCE</scope>
    <source>
        <strain evidence="1">CHK199-9574</strain>
    </source>
</reference>
<dbReference type="Proteomes" id="UP000824135">
    <property type="component" value="Unassembled WGS sequence"/>
</dbReference>
<proteinExistence type="predicted"/>
<accession>A0A9D1ZAR6</accession>